<keyword evidence="6" id="KW-1015">Disulfide bond</keyword>
<dbReference type="PROSITE" id="PS00616">
    <property type="entry name" value="HIS_ACID_PHOSPHAT_1"/>
    <property type="match status" value="1"/>
</dbReference>
<dbReference type="GO" id="GO:0003993">
    <property type="term" value="F:acid phosphatase activity"/>
    <property type="evidence" value="ECO:0007669"/>
    <property type="project" value="UniProtKB-EC"/>
</dbReference>
<feature type="chain" id="PRO_5035302872" description="acid phosphatase" evidence="9">
    <location>
        <begin position="17"/>
        <end position="416"/>
    </location>
</feature>
<keyword evidence="8" id="KW-0812">Transmembrane</keyword>
<dbReference type="InterPro" id="IPR029033">
    <property type="entry name" value="His_PPase_superfam"/>
</dbReference>
<dbReference type="RefSeq" id="XP_024080924.1">
    <property type="nucleotide sequence ID" value="XM_024225156.1"/>
</dbReference>
<keyword evidence="7" id="KW-0325">Glycoprotein</keyword>
<organism evidence="10 11">
    <name type="scientific">Cimex lectularius</name>
    <name type="common">Bed bug</name>
    <name type="synonym">Acanthia lectularia</name>
    <dbReference type="NCBI Taxonomy" id="79782"/>
    <lineage>
        <taxon>Eukaryota</taxon>
        <taxon>Metazoa</taxon>
        <taxon>Ecdysozoa</taxon>
        <taxon>Arthropoda</taxon>
        <taxon>Hexapoda</taxon>
        <taxon>Insecta</taxon>
        <taxon>Pterygota</taxon>
        <taxon>Neoptera</taxon>
        <taxon>Paraneoptera</taxon>
        <taxon>Hemiptera</taxon>
        <taxon>Heteroptera</taxon>
        <taxon>Panheteroptera</taxon>
        <taxon>Cimicomorpha</taxon>
        <taxon>Cimicidae</taxon>
        <taxon>Cimex</taxon>
    </lineage>
</organism>
<dbReference type="InterPro" id="IPR050645">
    <property type="entry name" value="Histidine_acid_phosphatase"/>
</dbReference>
<dbReference type="InterPro" id="IPR000560">
    <property type="entry name" value="His_Pase_clade-2"/>
</dbReference>
<keyword evidence="5" id="KW-0378">Hydrolase</keyword>
<sequence>MKLFTLLATLFALAHSKGVSVKTLDEKFGKVIYVNIIYRHGDRTPIKSYPNDPYKYLYFWPVDWGQLTNEGKLHQYHLGQWLRSRYRDLFSNRGYDHKTIYILSTDVDRALMSAQANAAGMFPVGPNDRWSNIDWQPIPIHSIPEHLDKFLTMKVPCKQYDSLFIEFMQSEEMERIKDKYKQILSYMSNHTGDNMTVGKTENLYTTLLIEKLANLTLPGWTNEVFPDILQEIAGINFSIYTYTKELRRLRGGPLLTKILSFFHDKLNSKFRQFRNITIFSAHDTTISAFLSTVGIFNSLPPPFSSTVMVELRMSKNNEPLVTILYKNTTHEEPHLLTVPGCEEACPLKKIMQLLEPVLPVDWDSECSGGKSAHKFTDTSIFYTMLTVISILLVALSYCWHRNRLYFWNNGGYENLK</sequence>
<proteinExistence type="inferred from homology"/>
<dbReference type="Proteomes" id="UP000494040">
    <property type="component" value="Unassembled WGS sequence"/>
</dbReference>
<dbReference type="EnsemblMetazoa" id="XM_024225156.1">
    <property type="protein sequence ID" value="XP_024080924.1"/>
    <property type="gene ID" value="LOC106673773"/>
</dbReference>
<evidence type="ECO:0000256" key="4">
    <source>
        <dbReference type="ARBA" id="ARBA00022729"/>
    </source>
</evidence>
<comment type="catalytic activity">
    <reaction evidence="1">
        <text>a phosphate monoester + H2O = an alcohol + phosphate</text>
        <dbReference type="Rhea" id="RHEA:15017"/>
        <dbReference type="ChEBI" id="CHEBI:15377"/>
        <dbReference type="ChEBI" id="CHEBI:30879"/>
        <dbReference type="ChEBI" id="CHEBI:43474"/>
        <dbReference type="ChEBI" id="CHEBI:67140"/>
        <dbReference type="EC" id="3.1.3.2"/>
    </reaction>
</comment>
<dbReference type="PROSITE" id="PS00778">
    <property type="entry name" value="HIS_ACID_PHOSPHAT_2"/>
    <property type="match status" value="1"/>
</dbReference>
<evidence type="ECO:0000256" key="6">
    <source>
        <dbReference type="ARBA" id="ARBA00023157"/>
    </source>
</evidence>
<keyword evidence="8" id="KW-0472">Membrane</keyword>
<feature type="signal peptide" evidence="9">
    <location>
        <begin position="1"/>
        <end position="16"/>
    </location>
</feature>
<feature type="transmembrane region" description="Helical" evidence="8">
    <location>
        <begin position="380"/>
        <end position="399"/>
    </location>
</feature>
<evidence type="ECO:0000256" key="8">
    <source>
        <dbReference type="SAM" id="Phobius"/>
    </source>
</evidence>
<dbReference type="Gene3D" id="3.40.50.1240">
    <property type="entry name" value="Phosphoglycerate mutase-like"/>
    <property type="match status" value="1"/>
</dbReference>
<evidence type="ECO:0000313" key="10">
    <source>
        <dbReference type="EnsemblMetazoa" id="XP_024080924.1"/>
    </source>
</evidence>
<keyword evidence="4 9" id="KW-0732">Signal</keyword>
<dbReference type="InterPro" id="IPR033379">
    <property type="entry name" value="Acid_Pase_AS"/>
</dbReference>
<dbReference type="EC" id="3.1.3.2" evidence="3"/>
<evidence type="ECO:0000256" key="5">
    <source>
        <dbReference type="ARBA" id="ARBA00022801"/>
    </source>
</evidence>
<dbReference type="CDD" id="cd07061">
    <property type="entry name" value="HP_HAP_like"/>
    <property type="match status" value="1"/>
</dbReference>
<comment type="similarity">
    <text evidence="2">Belongs to the histidine acid phosphatase family.</text>
</comment>
<evidence type="ECO:0000256" key="1">
    <source>
        <dbReference type="ARBA" id="ARBA00000032"/>
    </source>
</evidence>
<dbReference type="KEGG" id="clec:106673773"/>
<reference evidence="10" key="1">
    <citation type="submission" date="2022-01" db="UniProtKB">
        <authorList>
            <consortium name="EnsemblMetazoa"/>
        </authorList>
    </citation>
    <scope>IDENTIFICATION</scope>
</reference>
<protein>
    <recommendedName>
        <fullName evidence="3">acid phosphatase</fullName>
        <ecNumber evidence="3">3.1.3.2</ecNumber>
    </recommendedName>
</protein>
<keyword evidence="11" id="KW-1185">Reference proteome</keyword>
<dbReference type="SUPFAM" id="SSF53254">
    <property type="entry name" value="Phosphoglycerate mutase-like"/>
    <property type="match status" value="1"/>
</dbReference>
<dbReference type="Pfam" id="PF00328">
    <property type="entry name" value="His_Phos_2"/>
    <property type="match status" value="1"/>
</dbReference>
<accession>A0A8I6SF77</accession>
<evidence type="ECO:0000256" key="7">
    <source>
        <dbReference type="ARBA" id="ARBA00023180"/>
    </source>
</evidence>
<dbReference type="PANTHER" id="PTHR11567:SF211">
    <property type="entry name" value="PROSTATIC ACID PHOSPHATASE"/>
    <property type="match status" value="1"/>
</dbReference>
<keyword evidence="8" id="KW-1133">Transmembrane helix</keyword>
<evidence type="ECO:0000256" key="9">
    <source>
        <dbReference type="SAM" id="SignalP"/>
    </source>
</evidence>
<dbReference type="OMA" id="VELHYRN"/>
<dbReference type="GeneID" id="106673773"/>
<dbReference type="AlphaFoldDB" id="A0A8I6SF77"/>
<evidence type="ECO:0000313" key="11">
    <source>
        <dbReference type="Proteomes" id="UP000494040"/>
    </source>
</evidence>
<dbReference type="OrthoDB" id="10257284at2759"/>
<name>A0A8I6SF77_CIMLE</name>
<dbReference type="PANTHER" id="PTHR11567">
    <property type="entry name" value="ACID PHOSPHATASE-RELATED"/>
    <property type="match status" value="1"/>
</dbReference>
<evidence type="ECO:0000256" key="3">
    <source>
        <dbReference type="ARBA" id="ARBA00012646"/>
    </source>
</evidence>
<evidence type="ECO:0000256" key="2">
    <source>
        <dbReference type="ARBA" id="ARBA00005375"/>
    </source>
</evidence>